<dbReference type="GO" id="GO:0005576">
    <property type="term" value="C:extracellular region"/>
    <property type="evidence" value="ECO:0007669"/>
    <property type="project" value="UniProtKB-SubCell"/>
</dbReference>
<dbReference type="InterPro" id="IPR001820">
    <property type="entry name" value="TIMP"/>
</dbReference>
<name>A0AAV7IIY4_COTGL</name>
<dbReference type="Pfam" id="PF00965">
    <property type="entry name" value="TIMP"/>
    <property type="match status" value="1"/>
</dbReference>
<sequence>MKIEDFQTNEQSLYKTYQVNILETYKASDDAKSALKNRLLVTYSESAICGLMFKRDDVAVVSGLIMNGQPRSSICYMNIHDAEKIAAEETNLRENYIKSCV</sequence>
<keyword evidence="4" id="KW-1185">Reference proteome</keyword>
<comment type="subcellular location">
    <subcellularLocation>
        <location evidence="1">Secreted</location>
    </subcellularLocation>
</comment>
<gene>
    <name evidence="3" type="ORF">KQX54_003792</name>
</gene>
<reference evidence="3 4" key="1">
    <citation type="journal article" date="2021" name="J. Hered.">
        <title>A chromosome-level genome assembly of the parasitoid wasp, Cotesia glomerata (Hymenoptera: Braconidae).</title>
        <authorList>
            <person name="Pinto B.J."/>
            <person name="Weis J.J."/>
            <person name="Gamble T."/>
            <person name="Ode P.J."/>
            <person name="Paul R."/>
            <person name="Zaspel J.M."/>
        </authorList>
    </citation>
    <scope>NUCLEOTIDE SEQUENCE [LARGE SCALE GENOMIC DNA]</scope>
    <source>
        <strain evidence="3">CgM1</strain>
    </source>
</reference>
<accession>A0AAV7IIY4</accession>
<dbReference type="EMBL" id="JAHXZJ010001492">
    <property type="protein sequence ID" value="KAH0551980.1"/>
    <property type="molecule type" value="Genomic_DNA"/>
</dbReference>
<protein>
    <submittedName>
        <fullName evidence="3">Uncharacterized protein</fullName>
    </submittedName>
</protein>
<evidence type="ECO:0000313" key="4">
    <source>
        <dbReference type="Proteomes" id="UP000826195"/>
    </source>
</evidence>
<dbReference type="GO" id="GO:0008191">
    <property type="term" value="F:metalloendopeptidase inhibitor activity"/>
    <property type="evidence" value="ECO:0007669"/>
    <property type="project" value="InterPro"/>
</dbReference>
<dbReference type="SUPFAM" id="SSF50242">
    <property type="entry name" value="TIMP-like"/>
    <property type="match status" value="1"/>
</dbReference>
<dbReference type="Gene3D" id="2.40.50.120">
    <property type="match status" value="1"/>
</dbReference>
<proteinExistence type="predicted"/>
<organism evidence="3 4">
    <name type="scientific">Cotesia glomerata</name>
    <name type="common">Lepidopteran parasitic wasp</name>
    <name type="synonym">Apanteles glomeratus</name>
    <dbReference type="NCBI Taxonomy" id="32391"/>
    <lineage>
        <taxon>Eukaryota</taxon>
        <taxon>Metazoa</taxon>
        <taxon>Ecdysozoa</taxon>
        <taxon>Arthropoda</taxon>
        <taxon>Hexapoda</taxon>
        <taxon>Insecta</taxon>
        <taxon>Pterygota</taxon>
        <taxon>Neoptera</taxon>
        <taxon>Endopterygota</taxon>
        <taxon>Hymenoptera</taxon>
        <taxon>Apocrita</taxon>
        <taxon>Ichneumonoidea</taxon>
        <taxon>Braconidae</taxon>
        <taxon>Microgastrinae</taxon>
        <taxon>Cotesia</taxon>
    </lineage>
</organism>
<keyword evidence="2" id="KW-0964">Secreted</keyword>
<dbReference type="Proteomes" id="UP000826195">
    <property type="component" value="Unassembled WGS sequence"/>
</dbReference>
<evidence type="ECO:0000313" key="3">
    <source>
        <dbReference type="EMBL" id="KAH0551980.1"/>
    </source>
</evidence>
<evidence type="ECO:0000256" key="2">
    <source>
        <dbReference type="ARBA" id="ARBA00022525"/>
    </source>
</evidence>
<dbReference type="InterPro" id="IPR008993">
    <property type="entry name" value="TIMP-like_OB-fold"/>
</dbReference>
<dbReference type="AlphaFoldDB" id="A0AAV7IIY4"/>
<evidence type="ECO:0000256" key="1">
    <source>
        <dbReference type="ARBA" id="ARBA00004613"/>
    </source>
</evidence>
<comment type="caution">
    <text evidence="3">The sequence shown here is derived from an EMBL/GenBank/DDBJ whole genome shotgun (WGS) entry which is preliminary data.</text>
</comment>